<dbReference type="GO" id="GO:0046872">
    <property type="term" value="F:metal ion binding"/>
    <property type="evidence" value="ECO:0007669"/>
    <property type="project" value="UniProtKB-KW"/>
</dbReference>
<name>A0A2G8JQD7_STIJA</name>
<evidence type="ECO:0000256" key="1">
    <source>
        <dbReference type="ARBA" id="ARBA00001946"/>
    </source>
</evidence>
<reference evidence="10 11" key="1">
    <citation type="journal article" date="2017" name="PLoS Biol.">
        <title>The sea cucumber genome provides insights into morphological evolution and visceral regeneration.</title>
        <authorList>
            <person name="Zhang X."/>
            <person name="Sun L."/>
            <person name="Yuan J."/>
            <person name="Sun Y."/>
            <person name="Gao Y."/>
            <person name="Zhang L."/>
            <person name="Li S."/>
            <person name="Dai H."/>
            <person name="Hamel J.F."/>
            <person name="Liu C."/>
            <person name="Yu Y."/>
            <person name="Liu S."/>
            <person name="Lin W."/>
            <person name="Guo K."/>
            <person name="Jin S."/>
            <person name="Xu P."/>
            <person name="Storey K.B."/>
            <person name="Huan P."/>
            <person name="Zhang T."/>
            <person name="Zhou Y."/>
            <person name="Zhang J."/>
            <person name="Lin C."/>
            <person name="Li X."/>
            <person name="Xing L."/>
            <person name="Huo D."/>
            <person name="Sun M."/>
            <person name="Wang L."/>
            <person name="Mercier A."/>
            <person name="Li F."/>
            <person name="Yang H."/>
            <person name="Xiang J."/>
        </authorList>
    </citation>
    <scope>NUCLEOTIDE SEQUENCE [LARGE SCALE GENOMIC DNA]</scope>
    <source>
        <strain evidence="10">Shaxun</strain>
        <tissue evidence="10">Muscle</tissue>
    </source>
</reference>
<evidence type="ECO:0000313" key="11">
    <source>
        <dbReference type="Proteomes" id="UP000230750"/>
    </source>
</evidence>
<evidence type="ECO:0000256" key="5">
    <source>
        <dbReference type="ARBA" id="ARBA00022695"/>
    </source>
</evidence>
<dbReference type="Proteomes" id="UP000230750">
    <property type="component" value="Unassembled WGS sequence"/>
</dbReference>
<dbReference type="GO" id="GO:0003887">
    <property type="term" value="F:DNA-directed DNA polymerase activity"/>
    <property type="evidence" value="ECO:0007669"/>
    <property type="project" value="InterPro"/>
</dbReference>
<evidence type="ECO:0000256" key="6">
    <source>
        <dbReference type="ARBA" id="ARBA00022723"/>
    </source>
</evidence>
<accession>A0A2G8JQD7</accession>
<dbReference type="InterPro" id="IPR018944">
    <property type="entry name" value="DNA_pol_lambd_fingers_domain"/>
</dbReference>
<comment type="caution">
    <text evidence="10">The sequence shown here is derived from an EMBL/GenBank/DDBJ whole genome shotgun (WGS) entry which is preliminary data.</text>
</comment>
<evidence type="ECO:0000256" key="4">
    <source>
        <dbReference type="ARBA" id="ARBA00022679"/>
    </source>
</evidence>
<dbReference type="InterPro" id="IPR036420">
    <property type="entry name" value="BRCT_dom_sf"/>
</dbReference>
<evidence type="ECO:0000256" key="8">
    <source>
        <dbReference type="ARBA" id="ARBA00023242"/>
    </source>
</evidence>
<dbReference type="PANTHER" id="PTHR11276:SF40">
    <property type="entry name" value="BRCT DOMAIN-CONTAINING PROTEIN"/>
    <property type="match status" value="1"/>
</dbReference>
<dbReference type="Gene3D" id="3.40.50.10190">
    <property type="entry name" value="BRCT domain"/>
    <property type="match status" value="1"/>
</dbReference>
<dbReference type="SUPFAM" id="SSF81585">
    <property type="entry name" value="PsbU/PolX domain-like"/>
    <property type="match status" value="1"/>
</dbReference>
<dbReference type="STRING" id="307972.A0A2G8JQD7"/>
<feature type="domain" description="DNA-directed DNA polymerase X" evidence="9">
    <location>
        <begin position="142"/>
        <end position="320"/>
    </location>
</feature>
<dbReference type="InterPro" id="IPR010996">
    <property type="entry name" value="HHH_MUS81"/>
</dbReference>
<keyword evidence="8" id="KW-0539">Nucleus</keyword>
<keyword evidence="11" id="KW-1185">Reference proteome</keyword>
<dbReference type="AlphaFoldDB" id="A0A2G8JQD7"/>
<evidence type="ECO:0000256" key="2">
    <source>
        <dbReference type="ARBA" id="ARBA00004123"/>
    </source>
</evidence>
<dbReference type="SMART" id="SM00483">
    <property type="entry name" value="POLXc"/>
    <property type="match status" value="1"/>
</dbReference>
<organism evidence="10 11">
    <name type="scientific">Stichopus japonicus</name>
    <name type="common">Sea cucumber</name>
    <dbReference type="NCBI Taxonomy" id="307972"/>
    <lineage>
        <taxon>Eukaryota</taxon>
        <taxon>Metazoa</taxon>
        <taxon>Echinodermata</taxon>
        <taxon>Eleutherozoa</taxon>
        <taxon>Echinozoa</taxon>
        <taxon>Holothuroidea</taxon>
        <taxon>Aspidochirotacea</taxon>
        <taxon>Aspidochirotida</taxon>
        <taxon>Stichopodidae</taxon>
        <taxon>Apostichopus</taxon>
    </lineage>
</organism>
<dbReference type="EMBL" id="MRZV01001422">
    <property type="protein sequence ID" value="PIK37984.1"/>
    <property type="molecule type" value="Genomic_DNA"/>
</dbReference>
<dbReference type="PRINTS" id="PR00871">
    <property type="entry name" value="DNAPOLXTDT"/>
</dbReference>
<dbReference type="Pfam" id="PF14716">
    <property type="entry name" value="HHH_8"/>
    <property type="match status" value="1"/>
</dbReference>
<dbReference type="Pfam" id="PF10391">
    <property type="entry name" value="DNA_pol_lambd_f"/>
    <property type="match status" value="1"/>
</dbReference>
<keyword evidence="6" id="KW-0479">Metal-binding</keyword>
<dbReference type="FunFam" id="1.10.150.20:FF:000010">
    <property type="entry name" value="DNA polymerase lambda"/>
    <property type="match status" value="1"/>
</dbReference>
<dbReference type="SUPFAM" id="SSF47802">
    <property type="entry name" value="DNA polymerase beta, N-terminal domain-like"/>
    <property type="match status" value="1"/>
</dbReference>
<dbReference type="SUPFAM" id="SSF52113">
    <property type="entry name" value="BRCT domain"/>
    <property type="match status" value="1"/>
</dbReference>
<dbReference type="Gene3D" id="1.10.150.110">
    <property type="entry name" value="DNA polymerase beta, N-terminal domain-like"/>
    <property type="match status" value="1"/>
</dbReference>
<comment type="similarity">
    <text evidence="3">Belongs to the DNA polymerase type-X family.</text>
</comment>
<evidence type="ECO:0000259" key="9">
    <source>
        <dbReference type="SMART" id="SM00483"/>
    </source>
</evidence>
<dbReference type="GO" id="GO:0003677">
    <property type="term" value="F:DNA binding"/>
    <property type="evidence" value="ECO:0007669"/>
    <property type="project" value="InterPro"/>
</dbReference>
<protein>
    <recommendedName>
        <fullName evidence="9">DNA-directed DNA polymerase X domain-containing protein</fullName>
    </recommendedName>
</protein>
<dbReference type="InterPro" id="IPR043519">
    <property type="entry name" value="NT_sf"/>
</dbReference>
<dbReference type="PIRSF" id="PIRSF000817">
    <property type="entry name" value="DNA_NT"/>
    <property type="match status" value="1"/>
</dbReference>
<dbReference type="GO" id="GO:0005634">
    <property type="term" value="C:nucleus"/>
    <property type="evidence" value="ECO:0007669"/>
    <property type="project" value="UniProtKB-SubCell"/>
</dbReference>
<evidence type="ECO:0000256" key="7">
    <source>
        <dbReference type="ARBA" id="ARBA00022842"/>
    </source>
</evidence>
<keyword evidence="7" id="KW-0460">Magnesium</keyword>
<sequence>LPSSGYRSSKDPAVMFIVGSKIQKVRLIHMKKSANKKGFLVDGTLSEKVTHILSELETQDQVVKSLKKSHPSSDVEKICGQCHVVTLEYFTSCMEEGIFVEVCDHHRLKTGKRVAPIMQSKTEENPYENAKYCCQRITPLHSVNKKFSDALELLEKHADFLGGDNNLGRALAFRKASAALRAYPKQIKSMGDVEDLYDLKGGKHCKRIIQELLEDGFSTEVENIQGDEWFEVMQAFTGIFGCGPATARKWYDLGHRTLDDIRRSEYLNLSIEQKKGLEHFTDLNTPVTRREAEKIYSIVKTEAERILPGVTVIMTGGFIR</sequence>
<gene>
    <name evidence="10" type="ORF">BSL78_25185</name>
</gene>
<dbReference type="InterPro" id="IPR027421">
    <property type="entry name" value="DNA_pol_lamdba_lyase_dom_sf"/>
</dbReference>
<comment type="subcellular location">
    <subcellularLocation>
        <location evidence="2">Nucleus</location>
    </subcellularLocation>
</comment>
<evidence type="ECO:0000256" key="3">
    <source>
        <dbReference type="ARBA" id="ARBA00008323"/>
    </source>
</evidence>
<dbReference type="PANTHER" id="PTHR11276">
    <property type="entry name" value="DNA POLYMERASE TYPE-X FAMILY MEMBER"/>
    <property type="match status" value="1"/>
</dbReference>
<keyword evidence="5" id="KW-0548">Nucleotidyltransferase</keyword>
<dbReference type="Gene3D" id="3.30.460.10">
    <property type="entry name" value="Beta Polymerase, domain 2"/>
    <property type="match status" value="1"/>
</dbReference>
<dbReference type="PRINTS" id="PR00869">
    <property type="entry name" value="DNAPOLX"/>
</dbReference>
<dbReference type="InterPro" id="IPR001726">
    <property type="entry name" value="TdT/Mu"/>
</dbReference>
<proteinExistence type="inferred from homology"/>
<keyword evidence="4" id="KW-0808">Transferase</keyword>
<evidence type="ECO:0000313" key="10">
    <source>
        <dbReference type="EMBL" id="PIK37984.1"/>
    </source>
</evidence>
<dbReference type="InterPro" id="IPR002054">
    <property type="entry name" value="DNA-dir_DNA_pol_X"/>
</dbReference>
<comment type="cofactor">
    <cofactor evidence="1">
        <name>Mg(2+)</name>
        <dbReference type="ChEBI" id="CHEBI:18420"/>
    </cofactor>
</comment>
<dbReference type="InterPro" id="IPR022312">
    <property type="entry name" value="DNA_pol_X"/>
</dbReference>
<dbReference type="GO" id="GO:0006303">
    <property type="term" value="P:double-strand break repair via nonhomologous end joining"/>
    <property type="evidence" value="ECO:0007669"/>
    <property type="project" value="TreeGrafter"/>
</dbReference>
<feature type="non-terminal residue" evidence="10">
    <location>
        <position position="1"/>
    </location>
</feature>
<dbReference type="Gene3D" id="1.10.150.20">
    <property type="entry name" value="5' to 3' exonuclease, C-terminal subdomain"/>
    <property type="match status" value="1"/>
</dbReference>
<dbReference type="OrthoDB" id="205514at2759"/>